<name>A0A815SM06_ADIRI</name>
<feature type="transmembrane region" description="Helical" evidence="5">
    <location>
        <begin position="102"/>
        <end position="128"/>
    </location>
</feature>
<accession>A0A815SM06</accession>
<keyword evidence="9" id="KW-1185">Reference proteome</keyword>
<feature type="transmembrane region" description="Helical" evidence="5">
    <location>
        <begin position="12"/>
        <end position="29"/>
    </location>
</feature>
<evidence type="ECO:0000313" key="9">
    <source>
        <dbReference type="Proteomes" id="UP000663828"/>
    </source>
</evidence>
<organism evidence="8 10">
    <name type="scientific">Adineta ricciae</name>
    <name type="common">Rotifer</name>
    <dbReference type="NCBI Taxonomy" id="249248"/>
    <lineage>
        <taxon>Eukaryota</taxon>
        <taxon>Metazoa</taxon>
        <taxon>Spiralia</taxon>
        <taxon>Gnathifera</taxon>
        <taxon>Rotifera</taxon>
        <taxon>Eurotatoria</taxon>
        <taxon>Bdelloidea</taxon>
        <taxon>Adinetida</taxon>
        <taxon>Adinetidae</taxon>
        <taxon>Adineta</taxon>
    </lineage>
</organism>
<comment type="caution">
    <text evidence="8">The sequence shown here is derived from an EMBL/GenBank/DDBJ whole genome shotgun (WGS) entry which is preliminary data.</text>
</comment>
<dbReference type="InterPro" id="IPR017452">
    <property type="entry name" value="GPCR_Rhodpsn_7TM"/>
</dbReference>
<dbReference type="PROSITE" id="PS50262">
    <property type="entry name" value="G_PROTEIN_RECEP_F1_2"/>
    <property type="match status" value="1"/>
</dbReference>
<proteinExistence type="predicted"/>
<feature type="transmembrane region" description="Helical" evidence="5">
    <location>
        <begin position="62"/>
        <end position="81"/>
    </location>
</feature>
<dbReference type="EMBL" id="CAJNOR010003910">
    <property type="protein sequence ID" value="CAF1458852.1"/>
    <property type="molecule type" value="Genomic_DNA"/>
</dbReference>
<protein>
    <recommendedName>
        <fullName evidence="6">G-protein coupled receptors family 1 profile domain-containing protein</fullName>
    </recommendedName>
</protein>
<feature type="transmembrane region" description="Helical" evidence="5">
    <location>
        <begin position="148"/>
        <end position="171"/>
    </location>
</feature>
<feature type="transmembrane region" description="Helical" evidence="5">
    <location>
        <begin position="237"/>
        <end position="257"/>
    </location>
</feature>
<evidence type="ECO:0000256" key="4">
    <source>
        <dbReference type="ARBA" id="ARBA00023136"/>
    </source>
</evidence>
<dbReference type="CDD" id="cd00637">
    <property type="entry name" value="7tm_classA_rhodopsin-like"/>
    <property type="match status" value="1"/>
</dbReference>
<dbReference type="AlphaFoldDB" id="A0A815SM06"/>
<keyword evidence="4 5" id="KW-0472">Membrane</keyword>
<comment type="subcellular location">
    <subcellularLocation>
        <location evidence="1">Membrane</location>
    </subcellularLocation>
</comment>
<dbReference type="GO" id="GO:0016020">
    <property type="term" value="C:membrane"/>
    <property type="evidence" value="ECO:0007669"/>
    <property type="project" value="UniProtKB-SubCell"/>
</dbReference>
<evidence type="ECO:0000256" key="2">
    <source>
        <dbReference type="ARBA" id="ARBA00022692"/>
    </source>
</evidence>
<feature type="transmembrane region" description="Helical" evidence="5">
    <location>
        <begin position="192"/>
        <end position="217"/>
    </location>
</feature>
<dbReference type="Proteomes" id="UP000663828">
    <property type="component" value="Unassembled WGS sequence"/>
</dbReference>
<keyword evidence="3 5" id="KW-1133">Transmembrane helix</keyword>
<sequence length="297" mass="34851">MIIRHSYQTSRKIDISILLSINAICLHISKSILQLINANINTIKYDFQLRVEPYDLVICQSLAYMFFSVVSALYWSCVLHAGYRFIRILYPKRLWLRRLSTYIYVFIPAQLVIAFAGMSPILFVFHSIHIVPDEIYCSISMERLPSLIYLFVVLFCLPCCFIAMFYVYLVHKVRSLTSVRVLTRRHRRDYIVIHRIILILCVLSITSLPAVINLVFFNPNGRLEPVIYRIQWMASSVNSFIFIITLPLVNSQLYRLLTKRSNFKQRDMRLTSVRVTGFSDNRDGSMYGTLRTRIYCK</sequence>
<feature type="domain" description="G-protein coupled receptors family 1 profile" evidence="6">
    <location>
        <begin position="1"/>
        <end position="246"/>
    </location>
</feature>
<dbReference type="SUPFAM" id="SSF81321">
    <property type="entry name" value="Family A G protein-coupled receptor-like"/>
    <property type="match status" value="1"/>
</dbReference>
<dbReference type="OrthoDB" id="10048712at2759"/>
<evidence type="ECO:0000313" key="8">
    <source>
        <dbReference type="EMBL" id="CAF1492515.1"/>
    </source>
</evidence>
<evidence type="ECO:0000313" key="10">
    <source>
        <dbReference type="Proteomes" id="UP000663852"/>
    </source>
</evidence>
<reference evidence="8" key="1">
    <citation type="submission" date="2021-02" db="EMBL/GenBank/DDBJ databases">
        <authorList>
            <person name="Nowell W R."/>
        </authorList>
    </citation>
    <scope>NUCLEOTIDE SEQUENCE</scope>
</reference>
<dbReference type="EMBL" id="CAJNOJ010000594">
    <property type="protein sequence ID" value="CAF1492515.1"/>
    <property type="molecule type" value="Genomic_DNA"/>
</dbReference>
<evidence type="ECO:0000256" key="5">
    <source>
        <dbReference type="SAM" id="Phobius"/>
    </source>
</evidence>
<keyword evidence="2 5" id="KW-0812">Transmembrane</keyword>
<evidence type="ECO:0000313" key="7">
    <source>
        <dbReference type="EMBL" id="CAF1458852.1"/>
    </source>
</evidence>
<gene>
    <name evidence="8" type="ORF">EDS130_LOCUS42109</name>
    <name evidence="7" type="ORF">XAT740_LOCUS37316</name>
</gene>
<evidence type="ECO:0000259" key="6">
    <source>
        <dbReference type="PROSITE" id="PS50262"/>
    </source>
</evidence>
<evidence type="ECO:0000256" key="1">
    <source>
        <dbReference type="ARBA" id="ARBA00004370"/>
    </source>
</evidence>
<dbReference type="Gene3D" id="1.20.1070.10">
    <property type="entry name" value="Rhodopsin 7-helix transmembrane proteins"/>
    <property type="match status" value="1"/>
</dbReference>
<evidence type="ECO:0000256" key="3">
    <source>
        <dbReference type="ARBA" id="ARBA00022989"/>
    </source>
</evidence>
<dbReference type="Proteomes" id="UP000663852">
    <property type="component" value="Unassembled WGS sequence"/>
</dbReference>